<dbReference type="PIRSF" id="PIRSF015952">
    <property type="entry name" value="U3snoRNP11"/>
    <property type="match status" value="1"/>
</dbReference>
<proteinExistence type="inferred from homology"/>
<evidence type="ECO:0000256" key="4">
    <source>
        <dbReference type="ARBA" id="ARBA00022552"/>
    </source>
</evidence>
<organism evidence="8 9">
    <name type="scientific">Rhizophagus irregularis</name>
    <dbReference type="NCBI Taxonomy" id="588596"/>
    <lineage>
        <taxon>Eukaryota</taxon>
        <taxon>Fungi</taxon>
        <taxon>Fungi incertae sedis</taxon>
        <taxon>Mucoromycota</taxon>
        <taxon>Glomeromycotina</taxon>
        <taxon>Glomeromycetes</taxon>
        <taxon>Glomerales</taxon>
        <taxon>Glomeraceae</taxon>
        <taxon>Rhizophagus</taxon>
    </lineage>
</organism>
<protein>
    <recommendedName>
        <fullName evidence="6">U3 small nucleolar RNA-associated protein 11</fullName>
        <shortName evidence="6">U3 snoRNA-associated protein 11</shortName>
    </recommendedName>
</protein>
<evidence type="ECO:0000256" key="3">
    <source>
        <dbReference type="ARBA" id="ARBA00008105"/>
    </source>
</evidence>
<comment type="similarity">
    <text evidence="3 6">Belongs to the UTP11 family.</text>
</comment>
<evidence type="ECO:0000313" key="8">
    <source>
        <dbReference type="EMBL" id="PKY39968.1"/>
    </source>
</evidence>
<dbReference type="AlphaFoldDB" id="A0A2I1G003"/>
<feature type="compositionally biased region" description="Basic residues" evidence="7">
    <location>
        <begin position="8"/>
        <end position="23"/>
    </location>
</feature>
<name>A0A2I1G003_9GLOM</name>
<dbReference type="VEuPathDB" id="FungiDB:RhiirA1_516713"/>
<sequence length="264" mass="31550">MSSLRNAVQRRNHKERGQLRSRQRYGILEKHKDYVLRAKDYHSKQERLKAFREKAYFRNPDEFYFKMINSKTKNGAHILEHDSALSGDAIKLMKSQDLNYVKTQRDLGNKKIEKLQSELHFIESESIEDEIEVDDKIKEKVKSSQPQHIIFVDTLKEVKTFDPAKYFNTLPELVNRKFNRPRIETLQNEVIMAPDDEIELLKLHKNRLEKHQELSSRIRRQEELRKVEQGLRIQKNLMGKGRRKKVGVDKDGLPLYKWKNERKK</sequence>
<comment type="function">
    <text evidence="1 6">Involved in nucleolar processing of pre-18S ribosomal RNA.</text>
</comment>
<dbReference type="PANTHER" id="PTHR12838">
    <property type="entry name" value="U3 SMALL NUCLEOLAR RNA-ASSOCIATED PROTEIN 11"/>
    <property type="match status" value="1"/>
</dbReference>
<dbReference type="VEuPathDB" id="FungiDB:FUN_014738"/>
<dbReference type="EMBL" id="LLXI01000084">
    <property type="protein sequence ID" value="PKY39968.1"/>
    <property type="molecule type" value="Genomic_DNA"/>
</dbReference>
<gene>
    <name evidence="8" type="ORF">RhiirA4_529654</name>
</gene>
<reference evidence="8 9" key="1">
    <citation type="submission" date="2015-10" db="EMBL/GenBank/DDBJ databases">
        <title>Genome analyses suggest a sexual origin of heterokaryosis in a supposedly ancient asexual fungus.</title>
        <authorList>
            <person name="Ropars J."/>
            <person name="Sedzielewska K."/>
            <person name="Noel J."/>
            <person name="Charron P."/>
            <person name="Farinelli L."/>
            <person name="Marton T."/>
            <person name="Kruger M."/>
            <person name="Pelin A."/>
            <person name="Brachmann A."/>
            <person name="Corradi N."/>
        </authorList>
    </citation>
    <scope>NUCLEOTIDE SEQUENCE [LARGE SCALE GENOMIC DNA]</scope>
    <source>
        <strain evidence="8 9">A4</strain>
    </source>
</reference>
<dbReference type="VEuPathDB" id="FungiDB:RhiirFUN_011901"/>
<dbReference type="GO" id="GO:0006364">
    <property type="term" value="P:rRNA processing"/>
    <property type="evidence" value="ECO:0007669"/>
    <property type="project" value="UniProtKB-UniRule"/>
</dbReference>
<keyword evidence="9" id="KW-1185">Reference proteome</keyword>
<dbReference type="Pfam" id="PF03998">
    <property type="entry name" value="Utp11"/>
    <property type="match status" value="1"/>
</dbReference>
<comment type="subunit">
    <text evidence="6">Component of the ribosomal small subunit (SSU) processome.</text>
</comment>
<evidence type="ECO:0000256" key="6">
    <source>
        <dbReference type="PIRNR" id="PIRNR015952"/>
    </source>
</evidence>
<evidence type="ECO:0000256" key="7">
    <source>
        <dbReference type="SAM" id="MobiDB-lite"/>
    </source>
</evidence>
<dbReference type="InterPro" id="IPR007144">
    <property type="entry name" value="SSU_processome_Utp11"/>
</dbReference>
<dbReference type="Proteomes" id="UP000234323">
    <property type="component" value="Unassembled WGS sequence"/>
</dbReference>
<evidence type="ECO:0000313" key="9">
    <source>
        <dbReference type="Proteomes" id="UP000234323"/>
    </source>
</evidence>
<dbReference type="OrthoDB" id="29058at2759"/>
<evidence type="ECO:0000256" key="5">
    <source>
        <dbReference type="ARBA" id="ARBA00023242"/>
    </source>
</evidence>
<evidence type="ECO:0000256" key="1">
    <source>
        <dbReference type="ARBA" id="ARBA00004099"/>
    </source>
</evidence>
<comment type="caution">
    <text evidence="8">The sequence shown here is derived from an EMBL/GenBank/DDBJ whole genome shotgun (WGS) entry which is preliminary data.</text>
</comment>
<comment type="subcellular location">
    <subcellularLocation>
        <location evidence="2 6">Nucleus</location>
        <location evidence="2 6">Nucleolus</location>
    </subcellularLocation>
</comment>
<feature type="region of interest" description="Disordered" evidence="7">
    <location>
        <begin position="1"/>
        <end position="23"/>
    </location>
</feature>
<accession>A0A2I1G003</accession>
<dbReference type="GO" id="GO:0032040">
    <property type="term" value="C:small-subunit processome"/>
    <property type="evidence" value="ECO:0007669"/>
    <property type="project" value="UniProtKB-UniRule"/>
</dbReference>
<evidence type="ECO:0000256" key="2">
    <source>
        <dbReference type="ARBA" id="ARBA00004604"/>
    </source>
</evidence>
<keyword evidence="4 6" id="KW-0698">rRNA processing</keyword>
<dbReference type="PANTHER" id="PTHR12838:SF0">
    <property type="entry name" value="U3 SMALL NUCLEOLAR RNA-ASSOCIATED PROTEIN 11-RELATED"/>
    <property type="match status" value="1"/>
</dbReference>
<keyword evidence="5 6" id="KW-0539">Nucleus</keyword>